<reference evidence="4 5" key="1">
    <citation type="journal article" date="2015" name="Sci. Rep.">
        <title>Genome of the facultative scuticociliatosis pathogen Pseudocohnilembus persalinus provides insight into its virulence through horizontal gene transfer.</title>
        <authorList>
            <person name="Xiong J."/>
            <person name="Wang G."/>
            <person name="Cheng J."/>
            <person name="Tian M."/>
            <person name="Pan X."/>
            <person name="Warren A."/>
            <person name="Jiang C."/>
            <person name="Yuan D."/>
            <person name="Miao W."/>
        </authorList>
    </citation>
    <scope>NUCLEOTIDE SEQUENCE [LARGE SCALE GENOMIC DNA]</scope>
    <source>
        <strain evidence="4">36N120E</strain>
    </source>
</reference>
<evidence type="ECO:0000313" key="4">
    <source>
        <dbReference type="EMBL" id="KRX03534.1"/>
    </source>
</evidence>
<keyword evidence="2" id="KW-0560">Oxidoreductase</keyword>
<dbReference type="Proteomes" id="UP000054937">
    <property type="component" value="Unassembled WGS sequence"/>
</dbReference>
<dbReference type="PANTHER" id="PTHR24322">
    <property type="entry name" value="PKSB"/>
    <property type="match status" value="1"/>
</dbReference>
<accession>A0A0V0QMQ8</accession>
<dbReference type="Pfam" id="PF00106">
    <property type="entry name" value="adh_short"/>
    <property type="match status" value="1"/>
</dbReference>
<dbReference type="InterPro" id="IPR020904">
    <property type="entry name" value="Sc_DH/Rdtase_CS"/>
</dbReference>
<comment type="caution">
    <text evidence="4">The sequence shown here is derived from an EMBL/GenBank/DDBJ whole genome shotgun (WGS) entry which is preliminary data.</text>
</comment>
<evidence type="ECO:0000256" key="3">
    <source>
        <dbReference type="RuleBase" id="RU000363"/>
    </source>
</evidence>
<proteinExistence type="inferred from homology"/>
<dbReference type="InterPro" id="IPR002347">
    <property type="entry name" value="SDR_fam"/>
</dbReference>
<evidence type="ECO:0000256" key="2">
    <source>
        <dbReference type="ARBA" id="ARBA00023002"/>
    </source>
</evidence>
<dbReference type="OrthoDB" id="297548at2759"/>
<gene>
    <name evidence="4" type="ORF">PPERSA_02913</name>
</gene>
<protein>
    <recommendedName>
        <fullName evidence="6">NAD(P)-binding domain</fullName>
    </recommendedName>
</protein>
<dbReference type="Gene3D" id="3.40.50.720">
    <property type="entry name" value="NAD(P)-binding Rossmann-like Domain"/>
    <property type="match status" value="1"/>
</dbReference>
<evidence type="ECO:0000256" key="1">
    <source>
        <dbReference type="ARBA" id="ARBA00006484"/>
    </source>
</evidence>
<organism evidence="4 5">
    <name type="scientific">Pseudocohnilembus persalinus</name>
    <name type="common">Ciliate</name>
    <dbReference type="NCBI Taxonomy" id="266149"/>
    <lineage>
        <taxon>Eukaryota</taxon>
        <taxon>Sar</taxon>
        <taxon>Alveolata</taxon>
        <taxon>Ciliophora</taxon>
        <taxon>Intramacronucleata</taxon>
        <taxon>Oligohymenophorea</taxon>
        <taxon>Scuticociliatia</taxon>
        <taxon>Philasterida</taxon>
        <taxon>Pseudocohnilembidae</taxon>
        <taxon>Pseudocohnilembus</taxon>
    </lineage>
</organism>
<dbReference type="PROSITE" id="PS00061">
    <property type="entry name" value="ADH_SHORT"/>
    <property type="match status" value="1"/>
</dbReference>
<name>A0A0V0QMQ8_PSEPJ</name>
<evidence type="ECO:0000313" key="5">
    <source>
        <dbReference type="Proteomes" id="UP000054937"/>
    </source>
</evidence>
<dbReference type="PANTHER" id="PTHR24322:SF736">
    <property type="entry name" value="RETINOL DEHYDROGENASE 10"/>
    <property type="match status" value="1"/>
</dbReference>
<dbReference type="SUPFAM" id="SSF51735">
    <property type="entry name" value="NAD(P)-binding Rossmann-fold domains"/>
    <property type="match status" value="1"/>
</dbReference>
<evidence type="ECO:0008006" key="6">
    <source>
        <dbReference type="Google" id="ProtNLM"/>
    </source>
</evidence>
<comment type="similarity">
    <text evidence="1 3">Belongs to the short-chain dehydrogenases/reductases (SDR) family.</text>
</comment>
<dbReference type="PRINTS" id="PR00081">
    <property type="entry name" value="GDHRDH"/>
</dbReference>
<dbReference type="AlphaFoldDB" id="A0A0V0QMQ8"/>
<sequence length="389" mass="45072">MQRQKNEKIQIPIYQNSKLSNNDFSKNTVKNSLTNSHLVHTRQKSPSPSNFNLPFRNQECLSNNSINNENDQYYNLKSSFQHLEANQNQFSKISSSSKTFEEEIEEKSVIETARFEENQQFTKLQDQFNTTGSHIAMKFAIEKQARLVLIDNDVKQLKQLAKELRKQGSDVNTYICDLSNEEEIEETVQEILQDHLGKIDILINNVGIVNLELFQNTLTEKNKEVTNINFMAAVSMCHKILPQMIQNRKGHIVNISSLYSMTPGFNMSSYCASKAALNGFHKALRLELKYLSYNYIKTTLVCSALADSKFLENYQFGSKFFKLRMNEKDLASEIYYGILSCKSEIIIKQWYKHLILISRLLPVGLMDKINKYNIEYHHFIEKIGEKKNA</sequence>
<dbReference type="InterPro" id="IPR036291">
    <property type="entry name" value="NAD(P)-bd_dom_sf"/>
</dbReference>
<dbReference type="InParanoid" id="A0A0V0QMQ8"/>
<dbReference type="GO" id="GO:0016616">
    <property type="term" value="F:oxidoreductase activity, acting on the CH-OH group of donors, NAD or NADP as acceptor"/>
    <property type="evidence" value="ECO:0007669"/>
    <property type="project" value="TreeGrafter"/>
</dbReference>
<dbReference type="EMBL" id="LDAU01000131">
    <property type="protein sequence ID" value="KRX03534.1"/>
    <property type="molecule type" value="Genomic_DNA"/>
</dbReference>
<keyword evidence="5" id="KW-1185">Reference proteome</keyword>
<dbReference type="PRINTS" id="PR00080">
    <property type="entry name" value="SDRFAMILY"/>
</dbReference>